<proteinExistence type="predicted"/>
<reference evidence="1" key="1">
    <citation type="journal article" date="2016" name="Front. Microbiol.">
        <title>Genome Sequence of the Piezophilic, Mesophilic Sulfate-Reducing Bacterium Desulfovibrio indicus J2T.</title>
        <authorList>
            <person name="Cao J."/>
            <person name="Maignien L."/>
            <person name="Shao Z."/>
            <person name="Alain K."/>
            <person name="Jebbar M."/>
        </authorList>
    </citation>
    <scope>NUCLEOTIDE SEQUENCE</scope>
    <source>
        <strain evidence="1">NBRC 103626</strain>
    </source>
</reference>
<dbReference type="EMBL" id="BPQM01000088">
    <property type="protein sequence ID" value="GJD80231.1"/>
    <property type="molecule type" value="Genomic_DNA"/>
</dbReference>
<name>A0AA37HR75_9HYPH</name>
<keyword evidence="2" id="KW-1185">Reference proteome</keyword>
<reference evidence="1" key="2">
    <citation type="submission" date="2021-08" db="EMBL/GenBank/DDBJ databases">
        <authorList>
            <person name="Tani A."/>
            <person name="Ola A."/>
            <person name="Ogura Y."/>
            <person name="Katsura K."/>
            <person name="Hayashi T."/>
        </authorList>
    </citation>
    <scope>NUCLEOTIDE SEQUENCE</scope>
    <source>
        <strain evidence="1">NBRC 103626</strain>
    </source>
</reference>
<evidence type="ECO:0000313" key="2">
    <source>
        <dbReference type="Proteomes" id="UP001055108"/>
    </source>
</evidence>
<comment type="caution">
    <text evidence="1">The sequence shown here is derived from an EMBL/GenBank/DDBJ whole genome shotgun (WGS) entry which is preliminary data.</text>
</comment>
<gene>
    <name evidence="1" type="ORF">NBEOAGPD_3472</name>
</gene>
<dbReference type="Proteomes" id="UP001055108">
    <property type="component" value="Unassembled WGS sequence"/>
</dbReference>
<dbReference type="AlphaFoldDB" id="A0AA37HR75"/>
<protein>
    <submittedName>
        <fullName evidence="1">Uncharacterized protein</fullName>
    </submittedName>
</protein>
<sequence>MRLRHITQGLGVVGLVLALSVPLGTPLPAHAAEAVFPAGSRFGFQPPADMVPSRRFAGFERREGGATLSVVELPPNAFAELVTNFTDANLLAQGFAVEKREPMKIGEAEAMLFTGEQPSAPGTEGPTVRKLLLLVGDPSVTGMIVAQALPDTETEASLRALITNVTIRPPLSLAQQVDALPFRIADPAGFRPVRVLAGNSVLMTEGPKDQTLSVEQPILVLAQAVQQPPAAEQRDGFARSALYANQTMKDFVIERAQSYRRNGVDWHEIVARAVDVPSSKPIVVAQTIRFAPDGYLRAVGIVREDQRDGTLAKFRQIVDSVQIR</sequence>
<accession>A0AA37HR75</accession>
<evidence type="ECO:0000313" key="1">
    <source>
        <dbReference type="EMBL" id="GJD80231.1"/>
    </source>
</evidence>
<organism evidence="1 2">
    <name type="scientific">Methylobacterium gregans</name>
    <dbReference type="NCBI Taxonomy" id="374424"/>
    <lineage>
        <taxon>Bacteria</taxon>
        <taxon>Pseudomonadati</taxon>
        <taxon>Pseudomonadota</taxon>
        <taxon>Alphaproteobacteria</taxon>
        <taxon>Hyphomicrobiales</taxon>
        <taxon>Methylobacteriaceae</taxon>
        <taxon>Methylobacterium</taxon>
    </lineage>
</organism>
<dbReference type="RefSeq" id="WP_238304089.1">
    <property type="nucleotide sequence ID" value="NZ_BPQM01000088.1"/>
</dbReference>